<evidence type="ECO:0000256" key="13">
    <source>
        <dbReference type="PIRNR" id="PIRNR004930"/>
    </source>
</evidence>
<feature type="binding site" evidence="14">
    <location>
        <position position="194"/>
    </location>
    <ligand>
        <name>L-threonine</name>
        <dbReference type="ChEBI" id="CHEBI:57926"/>
    </ligand>
</feature>
<dbReference type="InterPro" id="IPR017945">
    <property type="entry name" value="DHBP_synth_RibB-like_a/b_dom"/>
</dbReference>
<dbReference type="GO" id="GO:0005524">
    <property type="term" value="F:ATP binding"/>
    <property type="evidence" value="ECO:0007669"/>
    <property type="project" value="UniProtKB-UniRule"/>
</dbReference>
<dbReference type="EMBL" id="AP014648">
    <property type="protein sequence ID" value="BAQ16535.1"/>
    <property type="molecule type" value="Genomic_DNA"/>
</dbReference>
<dbReference type="InterPro" id="IPR050156">
    <property type="entry name" value="TC-AMP_synthase_SUA5"/>
</dbReference>
<keyword evidence="8 13" id="KW-0548">Nucleotidyltransferase</keyword>
<evidence type="ECO:0000313" key="17">
    <source>
        <dbReference type="Proteomes" id="UP000031643"/>
    </source>
</evidence>
<dbReference type="STRING" id="1384459.GL4_1075"/>
<evidence type="ECO:0000256" key="14">
    <source>
        <dbReference type="PIRSR" id="PIRSR004930-1"/>
    </source>
</evidence>
<feature type="binding site" evidence="14">
    <location>
        <position position="47"/>
    </location>
    <ligand>
        <name>L-threonine</name>
        <dbReference type="ChEBI" id="CHEBI:57926"/>
    </ligand>
</feature>
<feature type="binding site" evidence="14">
    <location>
        <position position="79"/>
    </location>
    <ligand>
        <name>L-threonine</name>
        <dbReference type="ChEBI" id="CHEBI:57926"/>
    </ligand>
</feature>
<evidence type="ECO:0000256" key="4">
    <source>
        <dbReference type="ARBA" id="ARBA00015492"/>
    </source>
</evidence>
<dbReference type="Pfam" id="PF01300">
    <property type="entry name" value="Sua5_yciO_yrdC"/>
    <property type="match status" value="1"/>
</dbReference>
<feature type="binding site" evidence="14">
    <location>
        <position position="70"/>
    </location>
    <ligand>
        <name>ATP</name>
        <dbReference type="ChEBI" id="CHEBI:30616"/>
    </ligand>
</feature>
<protein>
    <recommendedName>
        <fullName evidence="4 13">Threonylcarbamoyl-AMP synthase</fullName>
        <shortName evidence="13">TC-AMP synthase</shortName>
        <ecNumber evidence="3 13">2.7.7.87</ecNumber>
    </recommendedName>
    <alternativeName>
        <fullName evidence="11 13">L-threonylcarbamoyladenylate synthase</fullName>
    </alternativeName>
</protein>
<feature type="binding site" evidence="14">
    <location>
        <position position="156"/>
    </location>
    <ligand>
        <name>ATP</name>
        <dbReference type="ChEBI" id="CHEBI:30616"/>
    </ligand>
</feature>
<dbReference type="Gene3D" id="3.90.870.10">
    <property type="entry name" value="DHBP synthase"/>
    <property type="match status" value="1"/>
</dbReference>
<evidence type="ECO:0000256" key="6">
    <source>
        <dbReference type="ARBA" id="ARBA00022679"/>
    </source>
</evidence>
<dbReference type="Pfam" id="PF03481">
    <property type="entry name" value="Sua5_C"/>
    <property type="match status" value="1"/>
</dbReference>
<dbReference type="KEGG" id="mcg:GL4_1075"/>
<dbReference type="PROSITE" id="PS51163">
    <property type="entry name" value="YRDC"/>
    <property type="match status" value="1"/>
</dbReference>
<feature type="binding site" evidence="14">
    <location>
        <position position="154"/>
    </location>
    <ligand>
        <name>L-threonine</name>
        <dbReference type="ChEBI" id="CHEBI:57926"/>
    </ligand>
</feature>
<dbReference type="InterPro" id="IPR010923">
    <property type="entry name" value="T(6)A37_SUA5"/>
</dbReference>
<dbReference type="Gene3D" id="3.40.50.11030">
    <property type="entry name" value="Threonylcarbamoyl-AMP synthase, C-terminal domain"/>
    <property type="match status" value="1"/>
</dbReference>
<comment type="catalytic activity">
    <reaction evidence="12 13">
        <text>L-threonine + hydrogencarbonate + ATP = L-threonylcarbamoyladenylate + diphosphate + H2O</text>
        <dbReference type="Rhea" id="RHEA:36407"/>
        <dbReference type="ChEBI" id="CHEBI:15377"/>
        <dbReference type="ChEBI" id="CHEBI:17544"/>
        <dbReference type="ChEBI" id="CHEBI:30616"/>
        <dbReference type="ChEBI" id="CHEBI:33019"/>
        <dbReference type="ChEBI" id="CHEBI:57926"/>
        <dbReference type="ChEBI" id="CHEBI:73682"/>
        <dbReference type="EC" id="2.7.7.87"/>
    </reaction>
</comment>
<evidence type="ECO:0000256" key="3">
    <source>
        <dbReference type="ARBA" id="ARBA00012584"/>
    </source>
</evidence>
<dbReference type="AlphaFoldDB" id="A0A0A8K0U1"/>
<keyword evidence="17" id="KW-1185">Reference proteome</keyword>
<dbReference type="GO" id="GO:0008033">
    <property type="term" value="P:tRNA processing"/>
    <property type="evidence" value="ECO:0007669"/>
    <property type="project" value="UniProtKB-KW"/>
</dbReference>
<dbReference type="InterPro" id="IPR006070">
    <property type="entry name" value="Sua5-like_dom"/>
</dbReference>
<dbReference type="HOGENOM" id="CLU_031397_0_2_5"/>
<feature type="binding site" evidence="14">
    <location>
        <position position="74"/>
    </location>
    <ligand>
        <name>ATP</name>
        <dbReference type="ChEBI" id="CHEBI:30616"/>
    </ligand>
</feature>
<feature type="binding site" evidence="14">
    <location>
        <position position="208"/>
    </location>
    <ligand>
        <name>ATP</name>
        <dbReference type="ChEBI" id="CHEBI:30616"/>
    </ligand>
</feature>
<dbReference type="PIRSF" id="PIRSF004930">
    <property type="entry name" value="Tln_factor_SUA5"/>
    <property type="match status" value="1"/>
</dbReference>
<comment type="subcellular location">
    <subcellularLocation>
        <location evidence="1 13">Cytoplasm</location>
    </subcellularLocation>
</comment>
<dbReference type="GO" id="GO:0003725">
    <property type="term" value="F:double-stranded RNA binding"/>
    <property type="evidence" value="ECO:0007669"/>
    <property type="project" value="UniProtKB-UniRule"/>
</dbReference>
<feature type="binding site" evidence="14">
    <location>
        <position position="244"/>
    </location>
    <ligand>
        <name>ATP</name>
        <dbReference type="ChEBI" id="CHEBI:30616"/>
    </ligand>
</feature>
<keyword evidence="9 13" id="KW-0547">Nucleotide-binding</keyword>
<dbReference type="FunFam" id="3.90.870.10:FF:000009">
    <property type="entry name" value="Threonylcarbamoyl-AMP synthase, putative"/>
    <property type="match status" value="1"/>
</dbReference>
<feature type="domain" description="YrdC-like" evidence="15">
    <location>
        <begin position="25"/>
        <end position="212"/>
    </location>
</feature>
<comment type="similarity">
    <text evidence="2 13">Belongs to the SUA5 family.</text>
</comment>
<keyword evidence="5 13" id="KW-0963">Cytoplasm</keyword>
<dbReference type="SUPFAM" id="SSF55821">
    <property type="entry name" value="YrdC/RibB"/>
    <property type="match status" value="1"/>
</dbReference>
<feature type="binding site" evidence="14">
    <location>
        <position position="130"/>
    </location>
    <ligand>
        <name>ATP</name>
        <dbReference type="ChEBI" id="CHEBI:30616"/>
    </ligand>
</feature>
<dbReference type="GO" id="GO:0005737">
    <property type="term" value="C:cytoplasm"/>
    <property type="evidence" value="ECO:0007669"/>
    <property type="project" value="UniProtKB-SubCell"/>
</dbReference>
<dbReference type="NCBIfam" id="TIGR00057">
    <property type="entry name" value="L-threonylcarbamoyladenylate synthase"/>
    <property type="match status" value="1"/>
</dbReference>
<evidence type="ECO:0000256" key="7">
    <source>
        <dbReference type="ARBA" id="ARBA00022694"/>
    </source>
</evidence>
<dbReference type="InterPro" id="IPR038385">
    <property type="entry name" value="Sua5/YwlC_C"/>
</dbReference>
<dbReference type="GO" id="GO:0006450">
    <property type="term" value="P:regulation of translational fidelity"/>
    <property type="evidence" value="ECO:0007669"/>
    <property type="project" value="TreeGrafter"/>
</dbReference>
<keyword evidence="6 13" id="KW-0808">Transferase</keyword>
<sequence length="333" mass="34560">MTCLVGHATWNEKIGRTMPVLPATDETIARAAGALAAGGLVAFPTETVYGLGADARAANAVAKIFAAKERPQFNPLIVHVPDLETAEGLAEFGAEARALAAAFWPGPLTIVAPKRPDCGIADLVTAGLGTIALRVPAHPIARELLEKARLPIAAPSANRSGRISPTEAGHVAAELGDIPDVILDGGPCERGLESTVVSVVDDTPTLLRLGAVPRREIEAVLGHSIEIASEDAPIASPGQLERHYAPQTPVRLDATQVEPHEALLAFGPEVPEGAATTINLSAKGDLAEAATQLFAALRTLDESGARAIAVMPIPNEGLGEAINDRLRRAAQAR</sequence>
<evidence type="ECO:0000259" key="15">
    <source>
        <dbReference type="PROSITE" id="PS51163"/>
    </source>
</evidence>
<dbReference type="InterPro" id="IPR005145">
    <property type="entry name" value="Sua5_C"/>
</dbReference>
<dbReference type="PANTHER" id="PTHR17490:SF16">
    <property type="entry name" value="THREONYLCARBAMOYL-AMP SYNTHASE"/>
    <property type="match status" value="1"/>
</dbReference>
<evidence type="ECO:0000256" key="12">
    <source>
        <dbReference type="ARBA" id="ARBA00048366"/>
    </source>
</evidence>
<evidence type="ECO:0000256" key="2">
    <source>
        <dbReference type="ARBA" id="ARBA00007663"/>
    </source>
</evidence>
<dbReference type="GO" id="GO:0061710">
    <property type="term" value="F:L-threonylcarbamoyladenylate synthase"/>
    <property type="evidence" value="ECO:0007669"/>
    <property type="project" value="UniProtKB-EC"/>
</dbReference>
<dbReference type="PANTHER" id="PTHR17490">
    <property type="entry name" value="SUA5"/>
    <property type="match status" value="1"/>
</dbReference>
<organism evidence="16 17">
    <name type="scientific">Methyloceanibacter caenitepidi</name>
    <dbReference type="NCBI Taxonomy" id="1384459"/>
    <lineage>
        <taxon>Bacteria</taxon>
        <taxon>Pseudomonadati</taxon>
        <taxon>Pseudomonadota</taxon>
        <taxon>Alphaproteobacteria</taxon>
        <taxon>Hyphomicrobiales</taxon>
        <taxon>Hyphomicrobiaceae</taxon>
        <taxon>Methyloceanibacter</taxon>
    </lineage>
</organism>
<dbReference type="GO" id="GO:0000049">
    <property type="term" value="F:tRNA binding"/>
    <property type="evidence" value="ECO:0007669"/>
    <property type="project" value="TreeGrafter"/>
</dbReference>
<dbReference type="Proteomes" id="UP000031643">
    <property type="component" value="Chromosome"/>
</dbReference>
<feature type="binding site" evidence="14">
    <location>
        <position position="134"/>
    </location>
    <ligand>
        <name>L-threonine</name>
        <dbReference type="ChEBI" id="CHEBI:57926"/>
    </ligand>
</feature>
<evidence type="ECO:0000256" key="10">
    <source>
        <dbReference type="ARBA" id="ARBA00022840"/>
    </source>
</evidence>
<evidence type="ECO:0000313" key="16">
    <source>
        <dbReference type="EMBL" id="BAQ16535.1"/>
    </source>
</evidence>
<name>A0A0A8K0U1_9HYPH</name>
<reference evidence="16 17" key="1">
    <citation type="submission" date="2014-09" db="EMBL/GenBank/DDBJ databases">
        <title>Genome sequencing of Methyloceanibacter caenitepidi Gela4.</title>
        <authorList>
            <person name="Takeuchi M."/>
            <person name="Susumu S."/>
            <person name="Kamagata Y."/>
            <person name="Oshima K."/>
            <person name="Hattori M."/>
            <person name="Iwasaki W."/>
        </authorList>
    </citation>
    <scope>NUCLEOTIDE SEQUENCE [LARGE SCALE GENOMIC DNA]</scope>
    <source>
        <strain evidence="16 17">Gela4</strain>
    </source>
</reference>
<evidence type="ECO:0000256" key="1">
    <source>
        <dbReference type="ARBA" id="ARBA00004496"/>
    </source>
</evidence>
<evidence type="ECO:0000256" key="5">
    <source>
        <dbReference type="ARBA" id="ARBA00022490"/>
    </source>
</evidence>
<dbReference type="EC" id="2.7.7.87" evidence="3 13"/>
<proteinExistence type="inferred from homology"/>
<keyword evidence="7 13" id="KW-0819">tRNA processing</keyword>
<gene>
    <name evidence="16" type="ORF">GL4_1075</name>
</gene>
<comment type="function">
    <text evidence="13">Required for the formation of a threonylcarbamoyl group on adenosine at position 37 (t(6)A37) in tRNAs that read codons beginning with adenine.</text>
</comment>
<evidence type="ECO:0000256" key="8">
    <source>
        <dbReference type="ARBA" id="ARBA00022695"/>
    </source>
</evidence>
<keyword evidence="10 13" id="KW-0067">ATP-binding</keyword>
<feature type="binding site" evidence="14">
    <location>
        <position position="164"/>
    </location>
    <ligand>
        <name>ATP</name>
        <dbReference type="ChEBI" id="CHEBI:30616"/>
    </ligand>
</feature>
<evidence type="ECO:0000256" key="11">
    <source>
        <dbReference type="ARBA" id="ARBA00029774"/>
    </source>
</evidence>
<accession>A0A0A8K0U1</accession>
<evidence type="ECO:0000256" key="9">
    <source>
        <dbReference type="ARBA" id="ARBA00022741"/>
    </source>
</evidence>